<feature type="compositionally biased region" description="Polar residues" evidence="2">
    <location>
        <begin position="2880"/>
        <end position="2892"/>
    </location>
</feature>
<dbReference type="RefSeq" id="XP_055872476.1">
    <property type="nucleotide sequence ID" value="XM_056016501.1"/>
</dbReference>
<dbReference type="OrthoDB" id="10036174at2759"/>
<feature type="region of interest" description="Disordered" evidence="2">
    <location>
        <begin position="1633"/>
        <end position="1655"/>
    </location>
</feature>
<feature type="compositionally biased region" description="Low complexity" evidence="2">
    <location>
        <begin position="416"/>
        <end position="425"/>
    </location>
</feature>
<dbReference type="PANTHER" id="PTHR15742">
    <property type="entry name" value="GIRDIN"/>
    <property type="match status" value="1"/>
</dbReference>
<keyword evidence="3" id="KW-1185">Reference proteome</keyword>
<dbReference type="PANTHER" id="PTHR15742:SF5">
    <property type="entry name" value="GIRDIN"/>
    <property type="match status" value="1"/>
</dbReference>
<feature type="compositionally biased region" description="Basic and acidic residues" evidence="2">
    <location>
        <begin position="285"/>
        <end position="294"/>
    </location>
</feature>
<feature type="compositionally biased region" description="Basic and acidic residues" evidence="2">
    <location>
        <begin position="510"/>
        <end position="526"/>
    </location>
</feature>
<gene>
    <name evidence="4 5" type="primary">LOC106070005</name>
</gene>
<feature type="coiled-coil region" evidence="1">
    <location>
        <begin position="1107"/>
        <end position="1180"/>
    </location>
</feature>
<feature type="region of interest" description="Disordered" evidence="2">
    <location>
        <begin position="2608"/>
        <end position="2723"/>
    </location>
</feature>
<feature type="compositionally biased region" description="Polar residues" evidence="2">
    <location>
        <begin position="1640"/>
        <end position="1655"/>
    </location>
</feature>
<feature type="region of interest" description="Disordered" evidence="2">
    <location>
        <begin position="211"/>
        <end position="662"/>
    </location>
</feature>
<organism evidence="3 4">
    <name type="scientific">Biomphalaria glabrata</name>
    <name type="common">Bloodfluke planorb</name>
    <name type="synonym">Freshwater snail</name>
    <dbReference type="NCBI Taxonomy" id="6526"/>
    <lineage>
        <taxon>Eukaryota</taxon>
        <taxon>Metazoa</taxon>
        <taxon>Spiralia</taxon>
        <taxon>Lophotrochozoa</taxon>
        <taxon>Mollusca</taxon>
        <taxon>Gastropoda</taxon>
        <taxon>Heterobranchia</taxon>
        <taxon>Euthyneura</taxon>
        <taxon>Panpulmonata</taxon>
        <taxon>Hygrophila</taxon>
        <taxon>Lymnaeoidea</taxon>
        <taxon>Planorbidae</taxon>
        <taxon>Biomphalaria</taxon>
    </lineage>
</organism>
<feature type="compositionally biased region" description="Polar residues" evidence="2">
    <location>
        <begin position="467"/>
        <end position="477"/>
    </location>
</feature>
<feature type="compositionally biased region" description="Basic and acidic residues" evidence="2">
    <location>
        <begin position="91"/>
        <end position="107"/>
    </location>
</feature>
<feature type="compositionally biased region" description="Basic and acidic residues" evidence="2">
    <location>
        <begin position="1199"/>
        <end position="1211"/>
    </location>
</feature>
<evidence type="ECO:0000313" key="3">
    <source>
        <dbReference type="Proteomes" id="UP001165740"/>
    </source>
</evidence>
<evidence type="ECO:0000256" key="1">
    <source>
        <dbReference type="SAM" id="Coils"/>
    </source>
</evidence>
<feature type="coiled-coil region" evidence="1">
    <location>
        <begin position="1699"/>
        <end position="1726"/>
    </location>
</feature>
<feature type="coiled-coil region" evidence="1">
    <location>
        <begin position="1764"/>
        <end position="1798"/>
    </location>
</feature>
<feature type="compositionally biased region" description="Gly residues" evidence="2">
    <location>
        <begin position="1485"/>
        <end position="1495"/>
    </location>
</feature>
<feature type="region of interest" description="Disordered" evidence="2">
    <location>
        <begin position="2774"/>
        <end position="2795"/>
    </location>
</feature>
<reference evidence="4 5" key="1">
    <citation type="submission" date="2025-04" db="UniProtKB">
        <authorList>
            <consortium name="RefSeq"/>
        </authorList>
    </citation>
    <scope>IDENTIFICATION</scope>
</reference>
<feature type="compositionally biased region" description="Acidic residues" evidence="2">
    <location>
        <begin position="3081"/>
        <end position="3092"/>
    </location>
</feature>
<feature type="coiled-coil region" evidence="1">
    <location>
        <begin position="1860"/>
        <end position="1968"/>
    </location>
</feature>
<evidence type="ECO:0000313" key="4">
    <source>
        <dbReference type="RefSeq" id="XP_055872476.1"/>
    </source>
</evidence>
<feature type="region of interest" description="Disordered" evidence="2">
    <location>
        <begin position="1458"/>
        <end position="1524"/>
    </location>
</feature>
<feature type="coiled-coil region" evidence="1">
    <location>
        <begin position="2238"/>
        <end position="2367"/>
    </location>
</feature>
<feature type="compositionally biased region" description="Basic and acidic residues" evidence="2">
    <location>
        <begin position="426"/>
        <end position="435"/>
    </location>
</feature>
<feature type="compositionally biased region" description="Basic and acidic residues" evidence="2">
    <location>
        <begin position="641"/>
        <end position="662"/>
    </location>
</feature>
<feature type="coiled-coil region" evidence="1">
    <location>
        <begin position="2068"/>
        <end position="2156"/>
    </location>
</feature>
<protein>
    <submittedName>
        <fullName evidence="4 5">Titin homolog isoform X1</fullName>
    </submittedName>
</protein>
<proteinExistence type="predicted"/>
<accession>A0A9W2ZBY5</accession>
<feature type="compositionally biased region" description="Basic and acidic residues" evidence="2">
    <location>
        <begin position="259"/>
        <end position="276"/>
    </location>
</feature>
<name>A0A9W2ZBY5_BIOGL</name>
<feature type="compositionally biased region" description="Basic and acidic residues" evidence="2">
    <location>
        <begin position="1030"/>
        <end position="1045"/>
    </location>
</feature>
<keyword evidence="1" id="KW-0175">Coiled coil</keyword>
<feature type="compositionally biased region" description="Basic and acidic residues" evidence="2">
    <location>
        <begin position="533"/>
        <end position="558"/>
    </location>
</feature>
<dbReference type="GeneID" id="106070005"/>
<feature type="region of interest" description="Disordered" evidence="2">
    <location>
        <begin position="1018"/>
        <end position="1045"/>
    </location>
</feature>
<feature type="compositionally biased region" description="Low complexity" evidence="2">
    <location>
        <begin position="571"/>
        <end position="587"/>
    </location>
</feature>
<feature type="region of interest" description="Disordered" evidence="2">
    <location>
        <begin position="1309"/>
        <end position="1329"/>
    </location>
</feature>
<feature type="compositionally biased region" description="Low complexity" evidence="2">
    <location>
        <begin position="452"/>
        <end position="466"/>
    </location>
</feature>
<feature type="compositionally biased region" description="Basic and acidic residues" evidence="2">
    <location>
        <begin position="3093"/>
        <end position="3112"/>
    </location>
</feature>
<feature type="region of interest" description="Disordered" evidence="2">
    <location>
        <begin position="3074"/>
        <end position="3125"/>
    </location>
</feature>
<dbReference type="Proteomes" id="UP001165740">
    <property type="component" value="Chromosome 17"/>
</dbReference>
<feature type="compositionally biased region" description="Polar residues" evidence="2">
    <location>
        <begin position="2683"/>
        <end position="2697"/>
    </location>
</feature>
<evidence type="ECO:0000256" key="2">
    <source>
        <dbReference type="SAM" id="MobiDB-lite"/>
    </source>
</evidence>
<feature type="compositionally biased region" description="Basic and acidic residues" evidence="2">
    <location>
        <begin position="365"/>
        <end position="393"/>
    </location>
</feature>
<sequence>MSDNEDPQKCVVCSVFEPQAWRKSLCRNCFHSLEEHSEELLAQEAEAVAKEKDGEAPAVSKPSATDSSAPQPDASKSKEVASKASKGGPAPEKDIKAKPTAGKEEIKTPSSKEASSGKEAVKLSPKSSFTVAMVSGKSKTVTSTPTPATSSPSKSPPKTTVAPSSSTASSLSTTTTTSLSSSTSSTSTTSTSAQKTTSVSLAKNFASKFESKAASLAKEKSPSKFPDTRGGGPSVSVVTGKISSDPKADSKSSSLSKPTDTKSADTTKPSDSKTADSTKVIAPKVDTKNLKNDEGEQSSPKTSTTDSKTNISPTKDESSKNTEDKIKSPPSDLKDKKQTSSIKADDKDTKSTLASRSKSAPFGKDLLKSKKDSVKKEQSPVKDIPDLKSKENGANKAKTPVPKSLSTSPNDKEKSSTSSKPTTSKTADDKTKKNGDNSTIKTSDKLRQGDGSSSESKSPSPSSRSSQGPEQTDSAAVNKNAHPAKPVTGKTGDNGSGGQTSGPADGSIKTSDDVKDPNQNNKKDTSPKASPAKSDRDKSSPYRDRGKDEGSGAAKKGDNLSPPTGKPGGPPTSKTLPLSASKSASKLPFDKIKDTKLDSNKDNKSSKVKELDKSQDKTTPSLKTQQFEKRDEATSSSSPKKGNEKSTECNDNDLTKRLTEELKEKAEALSSLNTQLTKMEEKIKSLELEKEKIRKESAQTVNDDLEKLLKELRSQICGLEGQCSRLEKDNQDLLVKLREKDSKNSPATDKKHIDNSVLEEDLEAAEKELEEVKEENKDLQSQIMEMRNEMDEMYDHFREAEHDEFRELQKELDLTAKNCRILQFKLRKAERRNDQIEEDRIHYEEKLRRLQDQFDSQDAKNHIRVLEEELRMAKEVSVRLHDELDIVEDKRNKTLEENRHLTELLEHTDKRQFRMEMEIDKLRDIVSDLRQQLKEAKGNNNKESTSPDRKPPLGAIGKQGSKEYDVSQLMKDLCDTMERENDLRDQLKFTEEESKMLRKRVSSMDEENEYLRLQLQKMSEKASKHKKKEKERQRELEEEKKHTESIRAALGSSGLSDDVILIVGADGNDIIDGDEPIPVSQRKDSTDEDLMNVMQLRVQLEMVEQELMTSHKKLDDMDLENENLQAEVKFLQERLAEKEAASTLTLAEPSTPNAYYEDKLRELSQEADDLRWKLIEKDREIERLSVVQTRHIREHVHHKKDDKLKKSKSLDTDTEPASSELRRQVDSLQIEIIRLRQKLEETEEKIEELQTENEDLKNRTPVPSVRADDAPLENIDLREKVRKLEEENKAQADKIKLLTDNLQRLSRDSRTFTSSATSPTTPGKLGIPGIPLFGPGILAARADSEPANRQEEPKSRAQQQKIQFENAERKGITVESPVEGNAVEISSEKREYAKPLLVSTAAPSSTSTRGVPGDLGGELRIDASFSITEVSSTREYPLRGADEGLRALEAEPGAKEFYSQHSLDHNVRTESKGHMEKAGAKTEGAKGGGGGGGGSNSDYDRDSDEESEASVSRRRIDSDDEPIPRSILLDYPEFKSKVAISGEESRVELMEKVLDMDDEISVLLNALRERESLTERLLSKTKYLKMQLRELKEDSRRTELELLQELDMLHDKNSVMSNLLDIINERAEAAEEELERRVQETTTHSPARSASNVSQVSALSDTSMGSDEVFLTAHSAKEGVITRDWEVRNCVLDYAEFREGKLKVRIESLERLLAEERQKVSMMERKLLLAGIDTTAPSVSDDVKLRMREKEMLQEELLKSQRHLHIATDQIQGLKERIDILEEERQRLKEDYGKLYDEVGKSHSDEETQTVLEPTTSTSLETPLLATQTPKLETQATNHLLNSTRSDPVSMPTSELMEQLVLYKAKAKELEFKVEEINDTWNSKSHATDKEKEEHEQLLEERNNTISKLQETIENLKSELCAKVKVISEFEVTVREKELAMSKQEDLAKEQEVESKRLESDHQTLLNQISQRDITIRGLNESIRIRDERLREKDDILFKLNSTIDEHKKEMKHLGEKLLRTSSLISEKDAAISVLRGQISSSSVLLRDTPASCQTDAEKESFRLKEALNSLQLDHDHLVNEKKQLEATLEKSRQALDEAMLMWDRERNDLQREANILEEKVRMYEAYNTMGKDETIETLKEEAQGYFNEKEALVCELSTLRLKHESSERVNKEQMAKLQAELTDKLRLLKMEVDSSSHMTTEMERLRRQAEMAYRLQQEQRVMKAEQLAMKVRYETRIDKMSKEQDKMLLTIEKLQKERELDKQIIQGIQNNLSLVKDKYTEELLRSEEDKTALDRQLKEIEESRGHIEELQRHVRDLREKTSDQDRLRAELINRFATDRASWEIEKANFHSQINQLEEQLTCTSRQQERSKDIQVNMGMAWEKERREQRRLLGEAHTLALDLQEQLRAREETAAHERKELIRQMESDRLTFAKMTRETEKKMLELESSVRNAATLQKRMKETQDKCDKESELWRKEKTDLLRLLAESRHSHNRDIKAVEDVLSSLIRLRELGMMLNIPSKDNIGTNKADLDQDTLDFVREAVLHICRAADELTNITNQTTDEGSVKTICSSEVDLLKSEFCDKRHVGNDVFVIADVVTTTTTRTTRIEEESKGVTRLVQESGTHQKSTSLDPMPKAQKEFASASEEISSNREKDIAPVRATEVPVTLRNLDKASPYHERPPSYSSGSRSAQNSRATTPEVPESSPVISNTLPSRKSGLPTPPPSYVIPSVKFPISYPSNQTKPLTSVPSSASTTTFKPKRPVTFLKSLSVDSAPLSPQVTERPEPSSLSANNTPNLPVTCSEMISSLSTSAVISSPSEHFLSVSGAVGPRSSSFSHSTRDRFSPRTARRKFFEELTVSSTTPAASSQLGYQSWPERRSVSSSLHLRQQSLPDPNEVRREAEEEHSLVVSKLEPLFQKGGIRTSASWDDQMHFSHFQASMEIPSAEASKPTPTKDSADGTQETAISTIVTSTTSSSTISKHGAKEKRKFFKKSCSLDSTIGSTIASVGVSVMPPAAPTGFTPADIFAAVKGKLKPVFKKKTSGAATKTNEVRPPSPLFIQTEVPDVHFTGHTITPISEPLPEVDVDPSESLDQESKEYLTELPFDRSRETHRNQPGKWRSRSADRITSSTSVPCDVIRPVSGVWKFNETAV</sequence>
<dbReference type="RefSeq" id="XP_055872477.1">
    <property type="nucleotide sequence ID" value="XM_056016502.1"/>
</dbReference>
<feature type="region of interest" description="Disordered" evidence="2">
    <location>
        <begin position="935"/>
        <end position="962"/>
    </location>
</feature>
<feature type="compositionally biased region" description="Low complexity" evidence="2">
    <location>
        <begin position="138"/>
        <end position="198"/>
    </location>
</feature>
<feature type="compositionally biased region" description="Low complexity" evidence="2">
    <location>
        <begin position="1311"/>
        <end position="1329"/>
    </location>
</feature>
<feature type="compositionally biased region" description="Basic and acidic residues" evidence="2">
    <location>
        <begin position="2670"/>
        <end position="2681"/>
    </location>
</feature>
<feature type="compositionally biased region" description="Basic and acidic residues" evidence="2">
    <location>
        <begin position="588"/>
        <end position="616"/>
    </location>
</feature>
<feature type="region of interest" description="Disordered" evidence="2">
    <location>
        <begin position="1195"/>
        <end position="1222"/>
    </location>
</feature>
<dbReference type="InterPro" id="IPR049885">
    <property type="entry name" value="MTCL1-3"/>
</dbReference>
<feature type="compositionally biased region" description="Low complexity" evidence="2">
    <location>
        <begin position="298"/>
        <end position="309"/>
    </location>
</feature>
<feature type="compositionally biased region" description="Basic and acidic residues" evidence="2">
    <location>
        <begin position="314"/>
        <end position="350"/>
    </location>
</feature>
<feature type="compositionally biased region" description="Polar residues" evidence="2">
    <location>
        <begin position="2619"/>
        <end position="2631"/>
    </location>
</feature>
<dbReference type="OMA" id="IRMLTHE"/>
<feature type="region of interest" description="Disordered" evidence="2">
    <location>
        <begin position="2880"/>
        <end position="2902"/>
    </location>
</feature>
<feature type="compositionally biased region" description="Basic and acidic residues" evidence="2">
    <location>
        <begin position="1462"/>
        <end position="1484"/>
    </location>
</feature>
<feature type="coiled-coil region" evidence="1">
    <location>
        <begin position="2404"/>
        <end position="2473"/>
    </location>
</feature>
<feature type="region of interest" description="Disordered" evidence="2">
    <location>
        <begin position="42"/>
        <end position="198"/>
    </location>
</feature>
<evidence type="ECO:0000313" key="5">
    <source>
        <dbReference type="RefSeq" id="XP_055872477.1"/>
    </source>
</evidence>